<evidence type="ECO:0000256" key="2">
    <source>
        <dbReference type="ARBA" id="ARBA00022630"/>
    </source>
</evidence>
<reference evidence="6" key="1">
    <citation type="submission" date="2020-08" db="EMBL/GenBank/DDBJ databases">
        <title>Ramlibacter sp. USB13 16S ribosomal RNA gene genome sequencing and assembly.</title>
        <authorList>
            <person name="Kang M."/>
        </authorList>
    </citation>
    <scope>NUCLEOTIDE SEQUENCE</scope>
    <source>
        <strain evidence="6">USB13</strain>
    </source>
</reference>
<evidence type="ECO:0000256" key="3">
    <source>
        <dbReference type="ARBA" id="ARBA00022643"/>
    </source>
</evidence>
<dbReference type="GO" id="GO:0003955">
    <property type="term" value="F:NAD(P)H dehydrogenase (quinone) activity"/>
    <property type="evidence" value="ECO:0007669"/>
    <property type="project" value="TreeGrafter"/>
</dbReference>
<sequence>MKQLAVLFHSAHGHTGHIAERVAEGARAVPGTEVHLLQAADVARDPAQLRAFDGLLFGSPTYLGGVSGTFKSFMDATGRMWREQQLRGKLAAGFTVSSLPAGDKQSTLMAMFVFAMQHGMLWMGNPVLPEQHGGVPYEEAANRLGSWSGLMAQAGHAAAADAFAPGDLKGARMFGENFARALHRLAQPARAIAAAEAA</sequence>
<dbReference type="PROSITE" id="PS50902">
    <property type="entry name" value="FLAVODOXIN_LIKE"/>
    <property type="match status" value="1"/>
</dbReference>
<dbReference type="GO" id="GO:0016020">
    <property type="term" value="C:membrane"/>
    <property type="evidence" value="ECO:0007669"/>
    <property type="project" value="TreeGrafter"/>
</dbReference>
<protein>
    <recommendedName>
        <fullName evidence="4">Flavoprotein WrbA</fullName>
    </recommendedName>
</protein>
<dbReference type="GO" id="GO:0010181">
    <property type="term" value="F:FMN binding"/>
    <property type="evidence" value="ECO:0007669"/>
    <property type="project" value="InterPro"/>
</dbReference>
<name>A0A923MMD1_9BURK</name>
<dbReference type="Pfam" id="PF03358">
    <property type="entry name" value="FMN_red"/>
    <property type="match status" value="1"/>
</dbReference>
<dbReference type="InterPro" id="IPR008254">
    <property type="entry name" value="Flavodoxin/NO_synth"/>
</dbReference>
<dbReference type="EMBL" id="JACORT010000001">
    <property type="protein sequence ID" value="MBC5781323.1"/>
    <property type="molecule type" value="Genomic_DNA"/>
</dbReference>
<evidence type="ECO:0000313" key="7">
    <source>
        <dbReference type="Proteomes" id="UP000608513"/>
    </source>
</evidence>
<dbReference type="PROSITE" id="PS00201">
    <property type="entry name" value="FLAVODOXIN"/>
    <property type="match status" value="1"/>
</dbReference>
<dbReference type="SUPFAM" id="SSF52218">
    <property type="entry name" value="Flavoproteins"/>
    <property type="match status" value="1"/>
</dbReference>
<comment type="caution">
    <text evidence="6">The sequence shown here is derived from an EMBL/GenBank/DDBJ whole genome shotgun (WGS) entry which is preliminary data.</text>
</comment>
<dbReference type="PANTHER" id="PTHR30546">
    <property type="entry name" value="FLAVODOXIN-RELATED PROTEIN WRBA-RELATED"/>
    <property type="match status" value="1"/>
</dbReference>
<proteinExistence type="predicted"/>
<dbReference type="GO" id="GO:0009055">
    <property type="term" value="F:electron transfer activity"/>
    <property type="evidence" value="ECO:0007669"/>
    <property type="project" value="InterPro"/>
</dbReference>
<accession>A0A923MMD1</accession>
<keyword evidence="2" id="KW-0285">Flavoprotein</keyword>
<keyword evidence="7" id="KW-1185">Reference proteome</keyword>
<dbReference type="InterPro" id="IPR001226">
    <property type="entry name" value="Flavodoxin_CS"/>
</dbReference>
<dbReference type="InterPro" id="IPR005025">
    <property type="entry name" value="FMN_Rdtase-like_dom"/>
</dbReference>
<feature type="domain" description="Flavodoxin-like" evidence="5">
    <location>
        <begin position="4"/>
        <end position="152"/>
    </location>
</feature>
<evidence type="ECO:0000256" key="1">
    <source>
        <dbReference type="ARBA" id="ARBA00001917"/>
    </source>
</evidence>
<dbReference type="Proteomes" id="UP000608513">
    <property type="component" value="Unassembled WGS sequence"/>
</dbReference>
<evidence type="ECO:0000256" key="4">
    <source>
        <dbReference type="ARBA" id="ARBA00029652"/>
    </source>
</evidence>
<keyword evidence="3" id="KW-0288">FMN</keyword>
<dbReference type="Gene3D" id="3.40.50.360">
    <property type="match status" value="1"/>
</dbReference>
<evidence type="ECO:0000313" key="6">
    <source>
        <dbReference type="EMBL" id="MBC5781323.1"/>
    </source>
</evidence>
<dbReference type="AlphaFoldDB" id="A0A923MMD1"/>
<dbReference type="InterPro" id="IPR029039">
    <property type="entry name" value="Flavoprotein-like_sf"/>
</dbReference>
<gene>
    <name evidence="6" type="ORF">H8N03_00105</name>
</gene>
<evidence type="ECO:0000259" key="5">
    <source>
        <dbReference type="PROSITE" id="PS50902"/>
    </source>
</evidence>
<organism evidence="6 7">
    <name type="scientific">Ramlibacter cellulosilyticus</name>
    <dbReference type="NCBI Taxonomy" id="2764187"/>
    <lineage>
        <taxon>Bacteria</taxon>
        <taxon>Pseudomonadati</taxon>
        <taxon>Pseudomonadota</taxon>
        <taxon>Betaproteobacteria</taxon>
        <taxon>Burkholderiales</taxon>
        <taxon>Comamonadaceae</taxon>
        <taxon>Ramlibacter</taxon>
    </lineage>
</organism>
<dbReference type="RefSeq" id="WP_187074090.1">
    <property type="nucleotide sequence ID" value="NZ_JACORT010000001.1"/>
</dbReference>
<comment type="cofactor">
    <cofactor evidence="1">
        <name>FMN</name>
        <dbReference type="ChEBI" id="CHEBI:58210"/>
    </cofactor>
</comment>
<dbReference type="PANTHER" id="PTHR30546:SF23">
    <property type="entry name" value="FLAVOPROTEIN-LIKE PROTEIN YCP4-RELATED"/>
    <property type="match status" value="1"/>
</dbReference>